<evidence type="ECO:0000259" key="2">
    <source>
        <dbReference type="PROSITE" id="PS50222"/>
    </source>
</evidence>
<dbReference type="InterPro" id="IPR018247">
    <property type="entry name" value="EF_Hand_1_Ca_BS"/>
</dbReference>
<dbReference type="OrthoDB" id="6706523at2"/>
<dbReference type="EMBL" id="QVRA01000001">
    <property type="protein sequence ID" value="RJG57856.1"/>
    <property type="molecule type" value="Genomic_DNA"/>
</dbReference>
<feature type="signal peptide" evidence="1">
    <location>
        <begin position="1"/>
        <end position="19"/>
    </location>
</feature>
<organism evidence="3 4">
    <name type="scientific">Sphingobium terrigena</name>
    <dbReference type="NCBI Taxonomy" id="2304063"/>
    <lineage>
        <taxon>Bacteria</taxon>
        <taxon>Pseudomonadati</taxon>
        <taxon>Pseudomonadota</taxon>
        <taxon>Alphaproteobacteria</taxon>
        <taxon>Sphingomonadales</taxon>
        <taxon>Sphingomonadaceae</taxon>
        <taxon>Sphingobium</taxon>
    </lineage>
</organism>
<dbReference type="AlphaFoldDB" id="A0A418YYC8"/>
<comment type="caution">
    <text evidence="3">The sequence shown here is derived from an EMBL/GenBank/DDBJ whole genome shotgun (WGS) entry which is preliminary data.</text>
</comment>
<dbReference type="Pfam" id="PF13202">
    <property type="entry name" value="EF-hand_5"/>
    <property type="match status" value="4"/>
</dbReference>
<accession>A0A418YYC8</accession>
<reference evidence="3 4" key="1">
    <citation type="submission" date="2018-08" db="EMBL/GenBank/DDBJ databases">
        <title>Sphingobium sp. EO9.</title>
        <authorList>
            <person name="Park Y."/>
            <person name="Kim K.H."/>
            <person name="Jeon C.O."/>
        </authorList>
    </citation>
    <scope>NUCLEOTIDE SEQUENCE [LARGE SCALE GENOMIC DNA]</scope>
    <source>
        <strain evidence="3 4">EO9</strain>
    </source>
</reference>
<evidence type="ECO:0000313" key="4">
    <source>
        <dbReference type="Proteomes" id="UP000283469"/>
    </source>
</evidence>
<keyword evidence="4" id="KW-1185">Reference proteome</keyword>
<feature type="chain" id="PRO_5019131338" description="EF-hand domain-containing protein" evidence="1">
    <location>
        <begin position="20"/>
        <end position="141"/>
    </location>
</feature>
<protein>
    <recommendedName>
        <fullName evidence="2">EF-hand domain-containing protein</fullName>
    </recommendedName>
</protein>
<gene>
    <name evidence="3" type="ORF">D0Z70_01160</name>
</gene>
<dbReference type="PROSITE" id="PS50222">
    <property type="entry name" value="EF_HAND_2"/>
    <property type="match status" value="2"/>
</dbReference>
<sequence>MKKMMLAAAALLAAPAAYAQSQGDGMKMLAAADSNGDGVVTRDEYARARAANFARMDRNRDGAVSKADFKRLARFKPEAASRLDTLIAAMDANKDGQATRAEFEAAPMPLFDSADANGDGRIDANEMAAAKARIDAMKQQR</sequence>
<dbReference type="InterPro" id="IPR002048">
    <property type="entry name" value="EF_hand_dom"/>
</dbReference>
<evidence type="ECO:0000313" key="3">
    <source>
        <dbReference type="EMBL" id="RJG57856.1"/>
    </source>
</evidence>
<evidence type="ECO:0000256" key="1">
    <source>
        <dbReference type="SAM" id="SignalP"/>
    </source>
</evidence>
<dbReference type="RefSeq" id="WP_119743584.1">
    <property type="nucleotide sequence ID" value="NZ_QVRA01000001.1"/>
</dbReference>
<feature type="domain" description="EF-hand" evidence="2">
    <location>
        <begin position="20"/>
        <end position="55"/>
    </location>
</feature>
<name>A0A418YYC8_9SPHN</name>
<dbReference type="GO" id="GO:0005509">
    <property type="term" value="F:calcium ion binding"/>
    <property type="evidence" value="ECO:0007669"/>
    <property type="project" value="InterPro"/>
</dbReference>
<dbReference type="SMART" id="SM00054">
    <property type="entry name" value="EFh"/>
    <property type="match status" value="3"/>
</dbReference>
<dbReference type="Proteomes" id="UP000283469">
    <property type="component" value="Unassembled WGS sequence"/>
</dbReference>
<proteinExistence type="predicted"/>
<dbReference type="Gene3D" id="1.10.238.10">
    <property type="entry name" value="EF-hand"/>
    <property type="match status" value="2"/>
</dbReference>
<feature type="domain" description="EF-hand" evidence="2">
    <location>
        <begin position="78"/>
        <end position="113"/>
    </location>
</feature>
<dbReference type="PROSITE" id="PS00018">
    <property type="entry name" value="EF_HAND_1"/>
    <property type="match status" value="1"/>
</dbReference>
<keyword evidence="1" id="KW-0732">Signal</keyword>
<dbReference type="SUPFAM" id="SSF47473">
    <property type="entry name" value="EF-hand"/>
    <property type="match status" value="1"/>
</dbReference>
<dbReference type="InterPro" id="IPR011992">
    <property type="entry name" value="EF-hand-dom_pair"/>
</dbReference>